<keyword evidence="3 9" id="KW-0812">Transmembrane</keyword>
<gene>
    <name evidence="10" type="ORF">g.9074</name>
</gene>
<dbReference type="UniPathway" id="UPA00753"/>
<keyword evidence="5" id="KW-0443">Lipid metabolism</keyword>
<keyword evidence="8" id="KW-1208">Phospholipid metabolism</keyword>
<dbReference type="InterPro" id="IPR007318">
    <property type="entry name" value="Phopholipid_MeTrfase"/>
</dbReference>
<dbReference type="EMBL" id="GDKF01005564">
    <property type="protein sequence ID" value="JAT73058.1"/>
    <property type="molecule type" value="Transcribed_RNA"/>
</dbReference>
<evidence type="ECO:0000256" key="3">
    <source>
        <dbReference type="ARBA" id="ARBA00022692"/>
    </source>
</evidence>
<evidence type="ECO:0000256" key="2">
    <source>
        <dbReference type="ARBA" id="ARBA00022516"/>
    </source>
</evidence>
<comment type="subcellular location">
    <subcellularLocation>
        <location evidence="1">Endomembrane system</location>
        <topology evidence="1">Multi-pass membrane protein</topology>
    </subcellularLocation>
</comment>
<dbReference type="GO" id="GO:0012505">
    <property type="term" value="C:endomembrane system"/>
    <property type="evidence" value="ECO:0007669"/>
    <property type="project" value="UniProtKB-SubCell"/>
</dbReference>
<protein>
    <recommendedName>
        <fullName evidence="11">NnrU domain-containing protein</fullName>
    </recommendedName>
</protein>
<dbReference type="Gene3D" id="1.20.120.1630">
    <property type="match status" value="1"/>
</dbReference>
<keyword evidence="2" id="KW-0444">Lipid biosynthesis</keyword>
<evidence type="ECO:0000256" key="7">
    <source>
        <dbReference type="ARBA" id="ARBA00023209"/>
    </source>
</evidence>
<evidence type="ECO:0000256" key="9">
    <source>
        <dbReference type="SAM" id="Phobius"/>
    </source>
</evidence>
<keyword evidence="7" id="KW-0594">Phospholipid biosynthesis</keyword>
<feature type="transmembrane region" description="Helical" evidence="9">
    <location>
        <begin position="133"/>
        <end position="151"/>
    </location>
</feature>
<accession>A0A1D2A1K6</accession>
<keyword evidence="4 9" id="KW-1133">Transmembrane helix</keyword>
<feature type="transmembrane region" description="Helical" evidence="9">
    <location>
        <begin position="172"/>
        <end position="191"/>
    </location>
</feature>
<evidence type="ECO:0000256" key="5">
    <source>
        <dbReference type="ARBA" id="ARBA00023098"/>
    </source>
</evidence>
<proteinExistence type="predicted"/>
<evidence type="ECO:0000313" key="10">
    <source>
        <dbReference type="EMBL" id="JAT73058.1"/>
    </source>
</evidence>
<dbReference type="GO" id="GO:0006656">
    <property type="term" value="P:phosphatidylcholine biosynthetic process"/>
    <property type="evidence" value="ECO:0007669"/>
    <property type="project" value="UniProtKB-UniPathway"/>
</dbReference>
<dbReference type="Pfam" id="PF04191">
    <property type="entry name" value="PEMT"/>
    <property type="match status" value="1"/>
</dbReference>
<evidence type="ECO:0000256" key="6">
    <source>
        <dbReference type="ARBA" id="ARBA00023136"/>
    </source>
</evidence>
<feature type="non-terminal residue" evidence="10">
    <location>
        <position position="1"/>
    </location>
</feature>
<evidence type="ECO:0000256" key="1">
    <source>
        <dbReference type="ARBA" id="ARBA00004127"/>
    </source>
</evidence>
<evidence type="ECO:0000256" key="4">
    <source>
        <dbReference type="ARBA" id="ARBA00022989"/>
    </source>
</evidence>
<evidence type="ECO:0000256" key="8">
    <source>
        <dbReference type="ARBA" id="ARBA00023264"/>
    </source>
</evidence>
<feature type="transmembrane region" description="Helical" evidence="9">
    <location>
        <begin position="311"/>
        <end position="330"/>
    </location>
</feature>
<keyword evidence="6 9" id="KW-0472">Membrane</keyword>
<dbReference type="AlphaFoldDB" id="A0A1D2A1K6"/>
<name>A0A1D2A1K6_AUXPR</name>
<sequence length="342" mass="38317">HLKAPSFTMTLPLARCRVTAPAGPVLLHPAPGRLVARGVGPPRPFTHSLQAVRRVCRAGSGPLDISEPFHAIQTTESVATNPVDYDAEAPSPRLLGFTFQDVYYYLNIAYWSLLLLSVLTGNDFLSRIAQFETYTTAMFVASTAFSTFFGLKWWHDARRELRREQTSDWRALLRYSWNALFWLGFVLWYSVPPLTVVTDYAGTAGSIACVYGVVLTLSSALMVGVYSFLGEPQLPRKLVMIGPYSVVRHPQILGNFLFIMGFSLAGGAVAATAAFLLSFALYRVTVVPREEQLMESKYGQVYRKYMERVPAFRWGWVILGVIEAVLLWRFSPWSITPASAYY</sequence>
<feature type="transmembrane region" description="Helical" evidence="9">
    <location>
        <begin position="203"/>
        <end position="229"/>
    </location>
</feature>
<feature type="transmembrane region" description="Helical" evidence="9">
    <location>
        <begin position="256"/>
        <end position="282"/>
    </location>
</feature>
<organism evidence="10">
    <name type="scientific">Auxenochlorella protothecoides</name>
    <name type="common">Green microalga</name>
    <name type="synonym">Chlorella protothecoides</name>
    <dbReference type="NCBI Taxonomy" id="3075"/>
    <lineage>
        <taxon>Eukaryota</taxon>
        <taxon>Viridiplantae</taxon>
        <taxon>Chlorophyta</taxon>
        <taxon>core chlorophytes</taxon>
        <taxon>Trebouxiophyceae</taxon>
        <taxon>Chlorellales</taxon>
        <taxon>Chlorellaceae</taxon>
        <taxon>Auxenochlorella</taxon>
    </lineage>
</organism>
<evidence type="ECO:0008006" key="11">
    <source>
        <dbReference type="Google" id="ProtNLM"/>
    </source>
</evidence>
<reference evidence="10" key="1">
    <citation type="submission" date="2015-08" db="EMBL/GenBank/DDBJ databases">
        <authorList>
            <person name="Babu N.S."/>
            <person name="Beckwith C.J."/>
            <person name="Beseler K.G."/>
            <person name="Brison A."/>
            <person name="Carone J.V."/>
            <person name="Caskin T.P."/>
            <person name="Diamond M."/>
            <person name="Durham M.E."/>
            <person name="Foxe J.M."/>
            <person name="Go M."/>
            <person name="Henderson B.A."/>
            <person name="Jones I.B."/>
            <person name="McGettigan J.A."/>
            <person name="Micheletti S.J."/>
            <person name="Nasrallah M.E."/>
            <person name="Ortiz D."/>
            <person name="Piller C.R."/>
            <person name="Privatt S.R."/>
            <person name="Schneider S.L."/>
            <person name="Sharp S."/>
            <person name="Smith T.C."/>
            <person name="Stanton J.D."/>
            <person name="Ullery H.E."/>
            <person name="Wilson R.J."/>
            <person name="Serrano M.G."/>
            <person name="Buck G."/>
            <person name="Lee V."/>
            <person name="Wang Y."/>
            <person name="Carvalho R."/>
            <person name="Voegtly L."/>
            <person name="Shi R."/>
            <person name="Duckworth R."/>
            <person name="Johnson A."/>
            <person name="Loviza R."/>
            <person name="Walstead R."/>
            <person name="Shah Z."/>
            <person name="Kiflezghi M."/>
            <person name="Wade K."/>
            <person name="Ball S.L."/>
            <person name="Bradley K.W."/>
            <person name="Asai D.J."/>
            <person name="Bowman C.A."/>
            <person name="Russell D.A."/>
            <person name="Pope W.H."/>
            <person name="Jacobs-Sera D."/>
            <person name="Hendrix R.W."/>
            <person name="Hatfull G.F."/>
        </authorList>
    </citation>
    <scope>NUCLEOTIDE SEQUENCE</scope>
</reference>
<feature type="transmembrane region" description="Helical" evidence="9">
    <location>
        <begin position="102"/>
        <end position="121"/>
    </location>
</feature>